<accession>A0A381RIR9</accession>
<dbReference type="Pfam" id="PF02391">
    <property type="entry name" value="MoaE"/>
    <property type="match status" value="1"/>
</dbReference>
<feature type="non-terminal residue" evidence="1">
    <location>
        <position position="1"/>
    </location>
</feature>
<dbReference type="GO" id="GO:0006777">
    <property type="term" value="P:Mo-molybdopterin cofactor biosynthetic process"/>
    <property type="evidence" value="ECO:0007669"/>
    <property type="project" value="InterPro"/>
</dbReference>
<protein>
    <recommendedName>
        <fullName evidence="2">Molybdopterin synthase catalytic subunit</fullName>
    </recommendedName>
</protein>
<gene>
    <name evidence="1" type="ORF">METZ01_LOCUS44125</name>
</gene>
<proteinExistence type="predicted"/>
<dbReference type="InterPro" id="IPR003448">
    <property type="entry name" value="Mopterin_biosynth_MoaE"/>
</dbReference>
<dbReference type="CDD" id="cd00756">
    <property type="entry name" value="MoaE"/>
    <property type="match status" value="1"/>
</dbReference>
<name>A0A381RIR9_9ZZZZ</name>
<reference evidence="1" key="1">
    <citation type="submission" date="2018-05" db="EMBL/GenBank/DDBJ databases">
        <authorList>
            <person name="Lanie J.A."/>
            <person name="Ng W.-L."/>
            <person name="Kazmierczak K.M."/>
            <person name="Andrzejewski T.M."/>
            <person name="Davidsen T.M."/>
            <person name="Wayne K.J."/>
            <person name="Tettelin H."/>
            <person name="Glass J.I."/>
            <person name="Rusch D."/>
            <person name="Podicherti R."/>
            <person name="Tsui H.-C.T."/>
            <person name="Winkler M.E."/>
        </authorList>
    </citation>
    <scope>NUCLEOTIDE SEQUENCE</scope>
</reference>
<dbReference type="SUPFAM" id="SSF54690">
    <property type="entry name" value="Molybdopterin synthase subunit MoaE"/>
    <property type="match status" value="1"/>
</dbReference>
<dbReference type="InterPro" id="IPR036563">
    <property type="entry name" value="MoaE_sf"/>
</dbReference>
<dbReference type="EMBL" id="UINC01001962">
    <property type="protein sequence ID" value="SUZ91271.1"/>
    <property type="molecule type" value="Genomic_DNA"/>
</dbReference>
<dbReference type="Gene3D" id="3.90.1170.40">
    <property type="entry name" value="Molybdopterin biosynthesis MoaE subunit"/>
    <property type="match status" value="1"/>
</dbReference>
<dbReference type="AlphaFoldDB" id="A0A381RIR9"/>
<dbReference type="PANTHER" id="PTHR23404">
    <property type="entry name" value="MOLYBDOPTERIN SYNTHASE RELATED"/>
    <property type="match status" value="1"/>
</dbReference>
<evidence type="ECO:0008006" key="2">
    <source>
        <dbReference type="Google" id="ProtNLM"/>
    </source>
</evidence>
<evidence type="ECO:0000313" key="1">
    <source>
        <dbReference type="EMBL" id="SUZ91271.1"/>
    </source>
</evidence>
<organism evidence="1">
    <name type="scientific">marine metagenome</name>
    <dbReference type="NCBI Taxonomy" id="408172"/>
    <lineage>
        <taxon>unclassified sequences</taxon>
        <taxon>metagenomes</taxon>
        <taxon>ecological metagenomes</taxon>
    </lineage>
</organism>
<sequence length="130" mass="14595">ESIAIKHLLVALEDPACGAVSTFEGRVRKHNLEREVIGLHYESYEALCLKEGKQIVDEAINHFEITNALCVHRIGVLEIGDLAIWIGVSAPHRDASFKACRYIIDEVKIRLPIWKKELYVDGDSGWLEGA</sequence>